<dbReference type="Proteomes" id="UP001597233">
    <property type="component" value="Unassembled WGS sequence"/>
</dbReference>
<protein>
    <submittedName>
        <fullName evidence="1">Uncharacterized protein</fullName>
    </submittedName>
</protein>
<gene>
    <name evidence="1" type="ORF">ACFSC9_14295</name>
</gene>
<keyword evidence="2" id="KW-1185">Reference proteome</keyword>
<dbReference type="EMBL" id="JBHUEH010000016">
    <property type="protein sequence ID" value="MFD1886696.1"/>
    <property type="molecule type" value="Genomic_DNA"/>
</dbReference>
<dbReference type="RefSeq" id="WP_347326177.1">
    <property type="nucleotide sequence ID" value="NZ_JBCGUH010000009.1"/>
</dbReference>
<evidence type="ECO:0000313" key="2">
    <source>
        <dbReference type="Proteomes" id="UP001597233"/>
    </source>
</evidence>
<organism evidence="1 2">
    <name type="scientific">Paenibacillus wenxiniae</name>
    <dbReference type="NCBI Taxonomy" id="1636843"/>
    <lineage>
        <taxon>Bacteria</taxon>
        <taxon>Bacillati</taxon>
        <taxon>Bacillota</taxon>
        <taxon>Bacilli</taxon>
        <taxon>Bacillales</taxon>
        <taxon>Paenibacillaceae</taxon>
        <taxon>Paenibacillus</taxon>
    </lineage>
</organism>
<sequence>MFKFAFYNKYGNFPRNINELGDIKVNKGALYAACVTVGLGLDINEHKVPIEVVSWKERMIDAFVDDSDTYFKLKNINYLESSEKVTIGFFFGMIFAHAMAQSRYNIRVTAHLTDPKLITYSLKPGKKNYPDLFGIGPKNKGYLIEAKGSSSIKKGSPAKKAKEQLESIDEIEFTSNGNTIAYKYNNLTRIISHIYPKKLNNSKKEEILFMDIIDPEPEKGDKISINADEMSLKYYFKLVDLLIYQKTEIKTLNGQRFILFDVPCHSEKLKLGLLLKIYEIYEPQVKLIKEAIKEKIEQGDEYDLAWTLTFGNNTYETVRETLEPLEFTHLKIDHDPETGFEYSIGPDGVIAMLKPS</sequence>
<proteinExistence type="predicted"/>
<evidence type="ECO:0000313" key="1">
    <source>
        <dbReference type="EMBL" id="MFD1886696.1"/>
    </source>
</evidence>
<comment type="caution">
    <text evidence="1">The sequence shown here is derived from an EMBL/GenBank/DDBJ whole genome shotgun (WGS) entry which is preliminary data.</text>
</comment>
<name>A0ABW4RKC0_9BACL</name>
<accession>A0ABW4RKC0</accession>
<reference evidence="2" key="1">
    <citation type="journal article" date="2019" name="Int. J. Syst. Evol. Microbiol.">
        <title>The Global Catalogue of Microorganisms (GCM) 10K type strain sequencing project: providing services to taxonomists for standard genome sequencing and annotation.</title>
        <authorList>
            <consortium name="The Broad Institute Genomics Platform"/>
            <consortium name="The Broad Institute Genome Sequencing Center for Infectious Disease"/>
            <person name="Wu L."/>
            <person name="Ma J."/>
        </authorList>
    </citation>
    <scope>NUCLEOTIDE SEQUENCE [LARGE SCALE GENOMIC DNA]</scope>
    <source>
        <strain evidence="2">CCUG 54950</strain>
    </source>
</reference>